<dbReference type="InterPro" id="IPR036388">
    <property type="entry name" value="WH-like_DNA-bd_sf"/>
</dbReference>
<dbReference type="EMBL" id="FOLO01000016">
    <property type="protein sequence ID" value="SFC72180.1"/>
    <property type="molecule type" value="Genomic_DNA"/>
</dbReference>
<feature type="active site" description="Proton acceptor" evidence="4">
    <location>
        <position position="239"/>
    </location>
</feature>
<keyword evidence="2" id="KW-0808">Transferase</keyword>
<dbReference type="InterPro" id="IPR029063">
    <property type="entry name" value="SAM-dependent_MTases_sf"/>
</dbReference>
<dbReference type="Gene3D" id="3.40.50.150">
    <property type="entry name" value="Vaccinia Virus protein VP39"/>
    <property type="match status" value="1"/>
</dbReference>
<proteinExistence type="predicted"/>
<gene>
    <name evidence="7" type="ORF">SAMN02745724_02371</name>
</gene>
<keyword evidence="8" id="KW-1185">Reference proteome</keyword>
<dbReference type="Gene3D" id="1.10.10.10">
    <property type="entry name" value="Winged helix-like DNA-binding domain superfamily/Winged helix DNA-binding domain"/>
    <property type="match status" value="1"/>
</dbReference>
<dbReference type="Proteomes" id="UP000198862">
    <property type="component" value="Unassembled WGS sequence"/>
</dbReference>
<dbReference type="STRING" id="1123010.SAMN02745724_02371"/>
<dbReference type="PANTHER" id="PTHR43712">
    <property type="entry name" value="PUTATIVE (AFU_ORTHOLOGUE AFUA_4G14580)-RELATED"/>
    <property type="match status" value="1"/>
</dbReference>
<keyword evidence="3" id="KW-0949">S-adenosyl-L-methionine</keyword>
<dbReference type="InterPro" id="IPR016461">
    <property type="entry name" value="COMT-like"/>
</dbReference>
<reference evidence="7 8" key="1">
    <citation type="submission" date="2016-10" db="EMBL/GenBank/DDBJ databases">
        <authorList>
            <person name="de Groot N.N."/>
        </authorList>
    </citation>
    <scope>NUCLEOTIDE SEQUENCE [LARGE SCALE GENOMIC DNA]</scope>
    <source>
        <strain evidence="7 8">DSM 6059</strain>
    </source>
</reference>
<evidence type="ECO:0000256" key="3">
    <source>
        <dbReference type="ARBA" id="ARBA00022691"/>
    </source>
</evidence>
<feature type="domain" description="O-methyltransferase dimerisation" evidence="6">
    <location>
        <begin position="9"/>
        <end position="85"/>
    </location>
</feature>
<protein>
    <submittedName>
        <fullName evidence="7">Dimerisation domain-containing protein</fullName>
    </submittedName>
</protein>
<dbReference type="GO" id="GO:0008171">
    <property type="term" value="F:O-methyltransferase activity"/>
    <property type="evidence" value="ECO:0007669"/>
    <property type="project" value="InterPro"/>
</dbReference>
<evidence type="ECO:0000259" key="5">
    <source>
        <dbReference type="Pfam" id="PF00891"/>
    </source>
</evidence>
<dbReference type="GO" id="GO:0046983">
    <property type="term" value="F:protein dimerization activity"/>
    <property type="evidence" value="ECO:0007669"/>
    <property type="project" value="InterPro"/>
</dbReference>
<name>A0A1I1LRW0_9GAMM</name>
<dbReference type="SUPFAM" id="SSF53335">
    <property type="entry name" value="S-adenosyl-L-methionine-dependent methyltransferases"/>
    <property type="match status" value="1"/>
</dbReference>
<dbReference type="SUPFAM" id="SSF46785">
    <property type="entry name" value="Winged helix' DNA-binding domain"/>
    <property type="match status" value="1"/>
</dbReference>
<organism evidence="7 8">
    <name type="scientific">Pseudoalteromonas denitrificans DSM 6059</name>
    <dbReference type="NCBI Taxonomy" id="1123010"/>
    <lineage>
        <taxon>Bacteria</taxon>
        <taxon>Pseudomonadati</taxon>
        <taxon>Pseudomonadota</taxon>
        <taxon>Gammaproteobacteria</taxon>
        <taxon>Alteromonadales</taxon>
        <taxon>Pseudoalteromonadaceae</taxon>
        <taxon>Pseudoalteromonas</taxon>
    </lineage>
</organism>
<dbReference type="Pfam" id="PF08100">
    <property type="entry name" value="Dimerisation"/>
    <property type="match status" value="1"/>
</dbReference>
<dbReference type="InterPro" id="IPR001077">
    <property type="entry name" value="COMT_C"/>
</dbReference>
<dbReference type="PIRSF" id="PIRSF005739">
    <property type="entry name" value="O-mtase"/>
    <property type="match status" value="1"/>
</dbReference>
<dbReference type="OrthoDB" id="29650at2"/>
<accession>A0A1I1LRW0</accession>
<evidence type="ECO:0000313" key="7">
    <source>
        <dbReference type="EMBL" id="SFC72180.1"/>
    </source>
</evidence>
<evidence type="ECO:0000256" key="2">
    <source>
        <dbReference type="ARBA" id="ARBA00022679"/>
    </source>
</evidence>
<dbReference type="Pfam" id="PF00891">
    <property type="entry name" value="Methyltransf_2"/>
    <property type="match status" value="1"/>
</dbReference>
<evidence type="ECO:0000259" key="6">
    <source>
        <dbReference type="Pfam" id="PF08100"/>
    </source>
</evidence>
<evidence type="ECO:0000313" key="8">
    <source>
        <dbReference type="Proteomes" id="UP000198862"/>
    </source>
</evidence>
<keyword evidence="1" id="KW-0489">Methyltransferase</keyword>
<dbReference type="InterPro" id="IPR012967">
    <property type="entry name" value="COMT_dimerisation"/>
</dbReference>
<feature type="domain" description="O-methyltransferase C-terminal" evidence="5">
    <location>
        <begin position="107"/>
        <end position="310"/>
    </location>
</feature>
<dbReference type="PROSITE" id="PS51683">
    <property type="entry name" value="SAM_OMT_II"/>
    <property type="match status" value="1"/>
</dbReference>
<sequence>MNAIEQIAQYSSGHWVSQMVFAFVKNNMGDALEGKTLTSQAIATQCNLKNDNCYRLLRALATLGIVIHTYDDHFSLTDMGNYLTRSHPQSLVNKVLLEASYEHVMLWTHLAENLKTGELASKKVFNVDNYFDLFQTRPEHLDVFSKAMGSYTHDEIAMINAMESLDFSDIKTLVDLGGSYGDLLKAILAHNPHMQGVLFDQPAVISNVNATQRMTLEPGDFFNAVPPNCDGYFLKHILHDWDDALCIKILSNINRVMKPTSKIFIAEFGPIPEPNEPHLSKFFDIHMMLTLNGKERTLIQWQDLLQYAGFDIAKIHTSFGPLSVIEAIKRK</sequence>
<evidence type="ECO:0000256" key="4">
    <source>
        <dbReference type="PIRSR" id="PIRSR005739-1"/>
    </source>
</evidence>
<evidence type="ECO:0000256" key="1">
    <source>
        <dbReference type="ARBA" id="ARBA00022603"/>
    </source>
</evidence>
<dbReference type="PANTHER" id="PTHR43712:SF2">
    <property type="entry name" value="O-METHYLTRANSFERASE CICE"/>
    <property type="match status" value="1"/>
</dbReference>
<dbReference type="RefSeq" id="WP_091983929.1">
    <property type="nucleotide sequence ID" value="NZ_FOLO01000016.1"/>
</dbReference>
<dbReference type="InterPro" id="IPR036390">
    <property type="entry name" value="WH_DNA-bd_sf"/>
</dbReference>
<dbReference type="GO" id="GO:0032259">
    <property type="term" value="P:methylation"/>
    <property type="evidence" value="ECO:0007669"/>
    <property type="project" value="UniProtKB-KW"/>
</dbReference>
<dbReference type="AlphaFoldDB" id="A0A1I1LRW0"/>